<organism evidence="1 2">
    <name type="scientific">Blastochloris viridis</name>
    <name type="common">Rhodopseudomonas viridis</name>
    <dbReference type="NCBI Taxonomy" id="1079"/>
    <lineage>
        <taxon>Bacteria</taxon>
        <taxon>Pseudomonadati</taxon>
        <taxon>Pseudomonadota</taxon>
        <taxon>Alphaproteobacteria</taxon>
        <taxon>Hyphomicrobiales</taxon>
        <taxon>Blastochloridaceae</taxon>
        <taxon>Blastochloris</taxon>
    </lineage>
</organism>
<proteinExistence type="predicted"/>
<reference evidence="1 2" key="1">
    <citation type="journal article" date="2017" name="Nat. Commun.">
        <title>In situ click chemistry generation of cyclooxygenase-2 inhibitors.</title>
        <authorList>
            <person name="Bhardwaj A."/>
            <person name="Kaur J."/>
            <person name="Wuest M."/>
            <person name="Wuest F."/>
        </authorList>
    </citation>
    <scope>NUCLEOTIDE SEQUENCE [LARGE SCALE GENOMIC DNA]</scope>
    <source>
        <strain evidence="1">S2_018_000_R2_106</strain>
    </source>
</reference>
<dbReference type="Proteomes" id="UP000320948">
    <property type="component" value="Unassembled WGS sequence"/>
</dbReference>
<protein>
    <submittedName>
        <fullName evidence="1">Uncharacterized protein</fullName>
    </submittedName>
</protein>
<sequence>MELEFGSASGAASYRWFNIDSYTVLDFNSNKTFNQLRQSGGSGTATDCDGKSISQLYAEGKAFNFIGNTGQGGGGALGDRLTSGTLAVTANSATSIISLTTNGTTWGYLGSTSSYIPTLNTSSISATAVQISSNTA</sequence>
<name>A0A6N4RB97_BLAVI</name>
<dbReference type="EMBL" id="VAFM01000003">
    <property type="protein sequence ID" value="TKW60313.1"/>
    <property type="molecule type" value="Genomic_DNA"/>
</dbReference>
<feature type="non-terminal residue" evidence="1">
    <location>
        <position position="136"/>
    </location>
</feature>
<dbReference type="AlphaFoldDB" id="A0A6N4RB97"/>
<gene>
    <name evidence="1" type="ORF">DI628_08750</name>
</gene>
<evidence type="ECO:0000313" key="2">
    <source>
        <dbReference type="Proteomes" id="UP000320948"/>
    </source>
</evidence>
<accession>A0A6N4RB97</accession>
<evidence type="ECO:0000313" key="1">
    <source>
        <dbReference type="EMBL" id="TKW60313.1"/>
    </source>
</evidence>
<comment type="caution">
    <text evidence="1">The sequence shown here is derived from an EMBL/GenBank/DDBJ whole genome shotgun (WGS) entry which is preliminary data.</text>
</comment>